<evidence type="ECO:0000313" key="2">
    <source>
        <dbReference type="EMBL" id="ORC87874.1"/>
    </source>
</evidence>
<dbReference type="AlphaFoldDB" id="A0A1X0NT39"/>
<dbReference type="Proteomes" id="UP000192257">
    <property type="component" value="Unassembled WGS sequence"/>
</dbReference>
<evidence type="ECO:0000313" key="3">
    <source>
        <dbReference type="Proteomes" id="UP000192257"/>
    </source>
</evidence>
<feature type="region of interest" description="Disordered" evidence="1">
    <location>
        <begin position="1"/>
        <end position="153"/>
    </location>
</feature>
<accession>A0A1X0NT39</accession>
<dbReference type="RefSeq" id="XP_028881940.1">
    <property type="nucleotide sequence ID" value="XM_029026616.1"/>
</dbReference>
<protein>
    <submittedName>
        <fullName evidence="2">Uncharacterized protein</fullName>
    </submittedName>
</protein>
<sequence length="153" mass="16409">MSQPTINETQEMPIHTAETNTCEVEAPQKEACESADRSNVVETTEVPANPAEDADVSPLDTEISSKAVEEAAEEKEEEKEQTPPKDEDESDDTAAANKRRRLEGTARDSTGCEEGDAAVIEASPNADEELAKNVSASNTQEVNETAEDPSQCA</sequence>
<dbReference type="GeneID" id="39986396"/>
<gene>
    <name evidence="2" type="ORF">TM35_000191180</name>
</gene>
<reference evidence="2 3" key="1">
    <citation type="submission" date="2017-03" db="EMBL/GenBank/DDBJ databases">
        <title>An alternative strategy for trypanosome survival in the mammalian bloodstream revealed through genome and transcriptome analysis of the ubiquitous bovine parasite Trypanosoma (Megatrypanum) theileri.</title>
        <authorList>
            <person name="Kelly S."/>
            <person name="Ivens A."/>
            <person name="Mott A."/>
            <person name="O'Neill E."/>
            <person name="Emms D."/>
            <person name="Macleod O."/>
            <person name="Voorheis P."/>
            <person name="Matthews J."/>
            <person name="Matthews K."/>
            <person name="Carrington M."/>
        </authorList>
    </citation>
    <scope>NUCLEOTIDE SEQUENCE [LARGE SCALE GENOMIC DNA]</scope>
    <source>
        <strain evidence="2">Edinburgh</strain>
    </source>
</reference>
<dbReference type="OrthoDB" id="10489485at2759"/>
<proteinExistence type="predicted"/>
<name>A0A1X0NT39_9TRYP</name>
<feature type="compositionally biased region" description="Polar residues" evidence="1">
    <location>
        <begin position="1"/>
        <end position="10"/>
    </location>
</feature>
<feature type="compositionally biased region" description="Basic and acidic residues" evidence="1">
    <location>
        <begin position="26"/>
        <end position="36"/>
    </location>
</feature>
<keyword evidence="3" id="KW-1185">Reference proteome</keyword>
<dbReference type="EMBL" id="NBCO01000019">
    <property type="protein sequence ID" value="ORC87874.1"/>
    <property type="molecule type" value="Genomic_DNA"/>
</dbReference>
<feature type="compositionally biased region" description="Polar residues" evidence="1">
    <location>
        <begin position="134"/>
        <end position="143"/>
    </location>
</feature>
<evidence type="ECO:0000256" key="1">
    <source>
        <dbReference type="SAM" id="MobiDB-lite"/>
    </source>
</evidence>
<organism evidence="2 3">
    <name type="scientific">Trypanosoma theileri</name>
    <dbReference type="NCBI Taxonomy" id="67003"/>
    <lineage>
        <taxon>Eukaryota</taxon>
        <taxon>Discoba</taxon>
        <taxon>Euglenozoa</taxon>
        <taxon>Kinetoplastea</taxon>
        <taxon>Metakinetoplastina</taxon>
        <taxon>Trypanosomatida</taxon>
        <taxon>Trypanosomatidae</taxon>
        <taxon>Trypanosoma</taxon>
    </lineage>
</organism>
<comment type="caution">
    <text evidence="2">The sequence shown here is derived from an EMBL/GenBank/DDBJ whole genome shotgun (WGS) entry which is preliminary data.</text>
</comment>
<dbReference type="VEuPathDB" id="TriTrypDB:TM35_000191180"/>